<gene>
    <name evidence="2" type="ORF">VNI00_003340</name>
</gene>
<feature type="region of interest" description="Disordered" evidence="1">
    <location>
        <begin position="511"/>
        <end position="544"/>
    </location>
</feature>
<feature type="compositionally biased region" description="Polar residues" evidence="1">
    <location>
        <begin position="581"/>
        <end position="590"/>
    </location>
</feature>
<feature type="region of interest" description="Disordered" evidence="1">
    <location>
        <begin position="300"/>
        <end position="329"/>
    </location>
</feature>
<dbReference type="AlphaFoldDB" id="A0AAW0DT17"/>
<feature type="compositionally biased region" description="Low complexity" evidence="1">
    <location>
        <begin position="963"/>
        <end position="974"/>
    </location>
</feature>
<feature type="compositionally biased region" description="Polar residues" evidence="1">
    <location>
        <begin position="83"/>
        <end position="96"/>
    </location>
</feature>
<feature type="compositionally biased region" description="Basic residues" evidence="1">
    <location>
        <begin position="673"/>
        <end position="682"/>
    </location>
</feature>
<accession>A0AAW0DT17</accession>
<feature type="compositionally biased region" description="Low complexity" evidence="1">
    <location>
        <begin position="518"/>
        <end position="537"/>
    </location>
</feature>
<feature type="compositionally biased region" description="Polar residues" evidence="1">
    <location>
        <begin position="186"/>
        <end position="205"/>
    </location>
</feature>
<feature type="region of interest" description="Disordered" evidence="1">
    <location>
        <begin position="236"/>
        <end position="273"/>
    </location>
</feature>
<feature type="region of interest" description="Disordered" evidence="1">
    <location>
        <begin position="1"/>
        <end position="222"/>
    </location>
</feature>
<feature type="compositionally biased region" description="Low complexity" evidence="1">
    <location>
        <begin position="869"/>
        <end position="879"/>
    </location>
</feature>
<feature type="compositionally biased region" description="Polar residues" evidence="1">
    <location>
        <begin position="1"/>
        <end position="32"/>
    </location>
</feature>
<dbReference type="Proteomes" id="UP001383192">
    <property type="component" value="Unassembled WGS sequence"/>
</dbReference>
<sequence>MPPTTRSRSKSQSAPPSDRTSLPTRSHSQPLSPHTKRKKVFEPPAQLPAVVEETASSPLTSTPPSPLLPASINPASIDPASINPASINPASKNPASINPVITVVPATTQSSGLPGSPPPGTETSHAEDITANGLNPHAPVNFPDTSISNDPTPVNQSPPDHHLVTPAKIQEPLLADSAPEPDEEIATSSDTRAQISQSAVSNTDIHSPPGDQDISASHLKLGGASDTAVQDIRASDSTLGDASDTAAQNCQPADTTDTTSLPPPGNFYDDLLEPYNTSPLFTDDWFGETNTFNTFSEHEPASYEGLVPTSDTPDPSGSGNVVSTSTARHASAPLDMTETPDTAKMYPFLTDEAERQREHQQNVAAYNTEAKSLEVLGRLSQWDEKTQSVVPYYLPARLVGNLVVPVPDKDLQAYIIHHRCEPRCRCGHCIKIITPADLNPDRDNPVMYVMVCGAQPGEDHCNYRTLVTRFRHSNPDQPIYQLQNPKNILYLAYDKQRLSDAEATALGFDMTRPSFAEPSNKTTTTKSASPSSTSPVKRTAIPVELLPRDYDPTLYDPIITKPDASLPPAWTSHRSEHLRSRATQQQNISTPAPPLSQRLSDQSKQTPPKKIVPTIPDGPTPERLPERTIFTPTPPKKTASSIRDGPTPERLPERTIFTPTPPQSRLSSSSSQKSRRTSHKSQKAAVETLFTPTRTASDHNASDEDSDVSDEHTSPVKPRTARKGYNIVQSDDEYQPPIPNLKRKQPPTDDSDTGEPEVETVSPIRRVKKARPASSSGDVKPTAKASRSNKRISDANPTKSKPRKKRLPKARPFPDLAPLDSSPLPPPSQVMQARSPSPMPIIKLEKEDPVNLSQTKPKPKPLPCPARASSPTGSIISISSDEEPPLKLPRTTVFGRTKSTAFDLTNDTSTAPSASYIQVMSQMVRPDKGKGKATDYSDVTQPTFHRIPLPIFLASDTLQLGKSASTKSASTNSGPSNKPGTSKRKPQWVDPNPPPIERKLRLDDPDADVTYWHPKKSHFVLMLPTGHERPITAEKVEAMLEDAVKLIRPSAARCGITLDQMRQFMGLFSLCDRCELVYFMGGGLIHKCEGV</sequence>
<feature type="region of interest" description="Disordered" evidence="1">
    <location>
        <begin position="963"/>
        <end position="999"/>
    </location>
</feature>
<name>A0AAW0DT17_9AGAR</name>
<feature type="compositionally biased region" description="Basic residues" evidence="1">
    <location>
        <begin position="800"/>
        <end position="809"/>
    </location>
</feature>
<comment type="caution">
    <text evidence="2">The sequence shown here is derived from an EMBL/GenBank/DDBJ whole genome shotgun (WGS) entry which is preliminary data.</text>
</comment>
<feature type="compositionally biased region" description="Low complexity" evidence="1">
    <location>
        <begin position="663"/>
        <end position="672"/>
    </location>
</feature>
<evidence type="ECO:0000256" key="1">
    <source>
        <dbReference type="SAM" id="MobiDB-lite"/>
    </source>
</evidence>
<feature type="compositionally biased region" description="Low complexity" evidence="1">
    <location>
        <begin position="813"/>
        <end position="822"/>
    </location>
</feature>
<feature type="compositionally biased region" description="Polar residues" evidence="1">
    <location>
        <begin position="236"/>
        <end position="260"/>
    </location>
</feature>
<feature type="compositionally biased region" description="Polar residues" evidence="1">
    <location>
        <begin position="597"/>
        <end position="606"/>
    </location>
</feature>
<reference evidence="2 3" key="1">
    <citation type="submission" date="2024-01" db="EMBL/GenBank/DDBJ databases">
        <title>A draft genome for a cacao thread blight-causing isolate of Paramarasmius palmivorus.</title>
        <authorList>
            <person name="Baruah I.K."/>
            <person name="Bukari Y."/>
            <person name="Amoako-Attah I."/>
            <person name="Meinhardt L.W."/>
            <person name="Bailey B.A."/>
            <person name="Cohen S.P."/>
        </authorList>
    </citation>
    <scope>NUCLEOTIDE SEQUENCE [LARGE SCALE GENOMIC DNA]</scope>
    <source>
        <strain evidence="2 3">GH-12</strain>
    </source>
</reference>
<keyword evidence="3" id="KW-1185">Reference proteome</keyword>
<feature type="compositionally biased region" description="Polar residues" evidence="1">
    <location>
        <begin position="143"/>
        <end position="158"/>
    </location>
</feature>
<organism evidence="2 3">
    <name type="scientific">Paramarasmius palmivorus</name>
    <dbReference type="NCBI Taxonomy" id="297713"/>
    <lineage>
        <taxon>Eukaryota</taxon>
        <taxon>Fungi</taxon>
        <taxon>Dikarya</taxon>
        <taxon>Basidiomycota</taxon>
        <taxon>Agaricomycotina</taxon>
        <taxon>Agaricomycetes</taxon>
        <taxon>Agaricomycetidae</taxon>
        <taxon>Agaricales</taxon>
        <taxon>Marasmiineae</taxon>
        <taxon>Marasmiaceae</taxon>
        <taxon>Paramarasmius</taxon>
    </lineage>
</organism>
<feature type="compositionally biased region" description="Polar residues" evidence="1">
    <location>
        <begin position="309"/>
        <end position="328"/>
    </location>
</feature>
<feature type="region of interest" description="Disordered" evidence="1">
    <location>
        <begin position="559"/>
        <end position="890"/>
    </location>
</feature>
<feature type="compositionally biased region" description="Acidic residues" evidence="1">
    <location>
        <begin position="749"/>
        <end position="758"/>
    </location>
</feature>
<dbReference type="EMBL" id="JAYKXP010000008">
    <property type="protein sequence ID" value="KAK7054877.1"/>
    <property type="molecule type" value="Genomic_DNA"/>
</dbReference>
<evidence type="ECO:0000313" key="2">
    <source>
        <dbReference type="EMBL" id="KAK7054877.1"/>
    </source>
</evidence>
<proteinExistence type="predicted"/>
<evidence type="ECO:0000313" key="3">
    <source>
        <dbReference type="Proteomes" id="UP001383192"/>
    </source>
</evidence>
<protein>
    <submittedName>
        <fullName evidence="2">Uncharacterized protein</fullName>
    </submittedName>
</protein>